<protein>
    <recommendedName>
        <fullName evidence="8">4-dimethylallyltryptophan N-methyltransferase</fullName>
        <ecNumber evidence="8">2.1.1.261</ecNumber>
    </recommendedName>
</protein>
<dbReference type="SUPFAM" id="SSF53335">
    <property type="entry name" value="S-adenosyl-L-methionine-dependent methyltransferases"/>
    <property type="match status" value="1"/>
</dbReference>
<evidence type="ECO:0000259" key="10">
    <source>
        <dbReference type="Pfam" id="PF10017"/>
    </source>
</evidence>
<keyword evidence="5" id="KW-0489">Methyltransferase</keyword>
<feature type="domain" description="Histidine-specific methyltransferase SAM-dependent" evidence="10">
    <location>
        <begin position="31"/>
        <end position="325"/>
    </location>
</feature>
<comment type="subunit">
    <text evidence="3">Homodimer.</text>
</comment>
<evidence type="ECO:0000256" key="9">
    <source>
        <dbReference type="ARBA" id="ARBA00049425"/>
    </source>
</evidence>
<keyword evidence="7" id="KW-0949">S-adenosyl-L-methionine</keyword>
<evidence type="ECO:0000256" key="4">
    <source>
        <dbReference type="ARBA" id="ARBA00022589"/>
    </source>
</evidence>
<comment type="similarity">
    <text evidence="2">Belongs to the methyltransferase superfamily.</text>
</comment>
<dbReference type="EMBL" id="AZGY01000029">
    <property type="protein sequence ID" value="KZZ88485.1"/>
    <property type="molecule type" value="Genomic_DNA"/>
</dbReference>
<organism evidence="11 12">
    <name type="scientific">Moelleriella libera RCEF 2490</name>
    <dbReference type="NCBI Taxonomy" id="1081109"/>
    <lineage>
        <taxon>Eukaryota</taxon>
        <taxon>Fungi</taxon>
        <taxon>Dikarya</taxon>
        <taxon>Ascomycota</taxon>
        <taxon>Pezizomycotina</taxon>
        <taxon>Sordariomycetes</taxon>
        <taxon>Hypocreomycetidae</taxon>
        <taxon>Hypocreales</taxon>
        <taxon>Clavicipitaceae</taxon>
        <taxon>Moelleriella</taxon>
    </lineage>
</organism>
<evidence type="ECO:0000256" key="5">
    <source>
        <dbReference type="ARBA" id="ARBA00022603"/>
    </source>
</evidence>
<dbReference type="STRING" id="1081109.A0A167W7A8"/>
<dbReference type="InterPro" id="IPR017805">
    <property type="entry name" value="SAM_MeTrfase_EasF-type_put"/>
</dbReference>
<dbReference type="OrthoDB" id="659at2759"/>
<dbReference type="InterPro" id="IPR029063">
    <property type="entry name" value="SAM-dependent_MTases_sf"/>
</dbReference>
<dbReference type="PANTHER" id="PTHR43397:SF1">
    <property type="entry name" value="ERGOTHIONEINE BIOSYNTHESIS PROTEIN 1"/>
    <property type="match status" value="1"/>
</dbReference>
<accession>A0A167W7A8</accession>
<dbReference type="GO" id="GO:0032259">
    <property type="term" value="P:methylation"/>
    <property type="evidence" value="ECO:0007669"/>
    <property type="project" value="UniProtKB-KW"/>
</dbReference>
<evidence type="ECO:0000313" key="11">
    <source>
        <dbReference type="EMBL" id="KZZ88485.1"/>
    </source>
</evidence>
<keyword evidence="12" id="KW-1185">Reference proteome</keyword>
<gene>
    <name evidence="11" type="ORF">AAL_08043</name>
</gene>
<comment type="catalytic activity">
    <reaction evidence="9">
        <text>4-(3-methylbut-2-enyl)-L-tryptophan + S-adenosyl-L-methionine = 4-(3-methylbut-2-enyl)-L-abrine + S-adenosyl-L-homocysteine + H(+)</text>
        <dbReference type="Rhea" id="RHEA:34435"/>
        <dbReference type="ChEBI" id="CHEBI:15378"/>
        <dbReference type="ChEBI" id="CHEBI:57856"/>
        <dbReference type="ChEBI" id="CHEBI:58209"/>
        <dbReference type="ChEBI" id="CHEBI:59789"/>
        <dbReference type="ChEBI" id="CHEBI:67248"/>
        <dbReference type="EC" id="2.1.1.261"/>
    </reaction>
</comment>
<dbReference type="NCBIfam" id="TIGR03439">
    <property type="entry name" value="methyl_EasF"/>
    <property type="match status" value="1"/>
</dbReference>
<dbReference type="EC" id="2.1.1.261" evidence="8"/>
<keyword evidence="4" id="KW-0017">Alkaloid metabolism</keyword>
<reference evidence="11 12" key="1">
    <citation type="journal article" date="2016" name="Genome Biol. Evol.">
        <title>Divergent and convergent evolution of fungal pathogenicity.</title>
        <authorList>
            <person name="Shang Y."/>
            <person name="Xiao G."/>
            <person name="Zheng P."/>
            <person name="Cen K."/>
            <person name="Zhan S."/>
            <person name="Wang C."/>
        </authorList>
    </citation>
    <scope>NUCLEOTIDE SEQUENCE [LARGE SCALE GENOMIC DNA]</scope>
    <source>
        <strain evidence="11 12">RCEF 2490</strain>
    </source>
</reference>
<evidence type="ECO:0000256" key="2">
    <source>
        <dbReference type="ARBA" id="ARBA00008361"/>
    </source>
</evidence>
<dbReference type="Pfam" id="PF10017">
    <property type="entry name" value="Methyltransf_33"/>
    <property type="match status" value="1"/>
</dbReference>
<evidence type="ECO:0000256" key="3">
    <source>
        <dbReference type="ARBA" id="ARBA00011738"/>
    </source>
</evidence>
<evidence type="ECO:0000256" key="8">
    <source>
        <dbReference type="ARBA" id="ARBA00039094"/>
    </source>
</evidence>
<dbReference type="InterPro" id="IPR019257">
    <property type="entry name" value="MeTrfase_dom"/>
</dbReference>
<evidence type="ECO:0000256" key="1">
    <source>
        <dbReference type="ARBA" id="ARBA00005107"/>
    </source>
</evidence>
<dbReference type="Proteomes" id="UP000078544">
    <property type="component" value="Unassembled WGS sequence"/>
</dbReference>
<name>A0A167W7A8_9HYPO</name>
<dbReference type="InterPro" id="IPR051128">
    <property type="entry name" value="EgtD_Methyltrsf_superfamily"/>
</dbReference>
<comment type="caution">
    <text evidence="11">The sequence shown here is derived from an EMBL/GenBank/DDBJ whole genome shotgun (WGS) entry which is preliminary data.</text>
</comment>
<dbReference type="AlphaFoldDB" id="A0A167W7A8"/>
<evidence type="ECO:0000313" key="12">
    <source>
        <dbReference type="Proteomes" id="UP000078544"/>
    </source>
</evidence>
<dbReference type="InterPro" id="IPR017804">
    <property type="entry name" value="MeTrfase_EgtD-like"/>
</dbReference>
<comment type="pathway">
    <text evidence="1">Alkaloid biosynthesis; ergot alkaloid biosynthesis.</text>
</comment>
<dbReference type="PIRSF" id="PIRSF018005">
    <property type="entry name" value="UCP018005"/>
    <property type="match status" value="1"/>
</dbReference>
<dbReference type="Gene3D" id="3.40.50.150">
    <property type="entry name" value="Vaccinia Virus protein VP39"/>
    <property type="match status" value="1"/>
</dbReference>
<keyword evidence="6" id="KW-0808">Transferase</keyword>
<proteinExistence type="inferred from homology"/>
<dbReference type="PANTHER" id="PTHR43397">
    <property type="entry name" value="ERGOTHIONEINE BIOSYNTHESIS PROTEIN 1"/>
    <property type="match status" value="1"/>
</dbReference>
<dbReference type="GO" id="GO:0008168">
    <property type="term" value="F:methyltransferase activity"/>
    <property type="evidence" value="ECO:0007669"/>
    <property type="project" value="UniProtKB-KW"/>
</dbReference>
<evidence type="ECO:0000256" key="6">
    <source>
        <dbReference type="ARBA" id="ARBA00022679"/>
    </source>
</evidence>
<evidence type="ECO:0000256" key="7">
    <source>
        <dbReference type="ARBA" id="ARBA00022691"/>
    </source>
</evidence>
<dbReference type="GO" id="GO:0009820">
    <property type="term" value="P:alkaloid metabolic process"/>
    <property type="evidence" value="ECO:0007669"/>
    <property type="project" value="UniProtKB-KW"/>
</dbReference>
<sequence length="328" mass="36537">MTDIEIVPIGRPVASQLREKLEASLLEAAPGQRTLPSAVLWGDDVALKLYEQYQALPEVYATRDETALLRRWGADISRHIASGSVLIDLGCGDVNKVKPLLDALEAAGKAIQYYALDLSDHALRRNLAKLRAMAYQHVCCSGLWGTFDDVRTWAANEARPIVYLSLGSIFGNDEFDIAVRDLRVWRDALRRQDLMLLGVDGSPDPDQVWKSLNTRVPGVPHLVEHGLALSNAILGHEWYRPHQWQLAGVCKKHDAVCTHQWVVTAVEDNACAPLGFRAAKGEQIRTVKWFRWGPDGMRRQFDAAGLELVGSWPSPTGPVYEYLVRPGQ</sequence>